<keyword evidence="1" id="KW-1133">Transmembrane helix</keyword>
<name>A0A1C7D616_9SPHN</name>
<dbReference type="OrthoDB" id="119964at2"/>
<dbReference type="RefSeq" id="WP_157093027.1">
    <property type="nucleotide sequence ID" value="NZ_CP016545.1"/>
</dbReference>
<dbReference type="Proteomes" id="UP000092698">
    <property type="component" value="Chromosome"/>
</dbReference>
<evidence type="ECO:0000313" key="3">
    <source>
        <dbReference type="Proteomes" id="UP000092698"/>
    </source>
</evidence>
<evidence type="ECO:0000313" key="2">
    <source>
        <dbReference type="EMBL" id="ANU06900.1"/>
    </source>
</evidence>
<accession>A0A1C7D616</accession>
<keyword evidence="1" id="KW-0472">Membrane</keyword>
<dbReference type="EMBL" id="CP016545">
    <property type="protein sequence ID" value="ANU06900.1"/>
    <property type="molecule type" value="Genomic_DNA"/>
</dbReference>
<organism evidence="2 3">
    <name type="scientific">Paraurantiacibacter namhicola</name>
    <dbReference type="NCBI Taxonomy" id="645517"/>
    <lineage>
        <taxon>Bacteria</taxon>
        <taxon>Pseudomonadati</taxon>
        <taxon>Pseudomonadota</taxon>
        <taxon>Alphaproteobacteria</taxon>
        <taxon>Sphingomonadales</taxon>
        <taxon>Erythrobacteraceae</taxon>
        <taxon>Paraurantiacibacter</taxon>
    </lineage>
</organism>
<evidence type="ECO:0000256" key="1">
    <source>
        <dbReference type="SAM" id="Phobius"/>
    </source>
</evidence>
<feature type="transmembrane region" description="Helical" evidence="1">
    <location>
        <begin position="84"/>
        <end position="105"/>
    </location>
</feature>
<proteinExistence type="predicted"/>
<dbReference type="STRING" id="645517.A6F65_00577"/>
<keyword evidence="1" id="KW-0812">Transmembrane</keyword>
<gene>
    <name evidence="2" type="ORF">A6F65_00577</name>
</gene>
<dbReference type="AlphaFoldDB" id="A0A1C7D616"/>
<feature type="transmembrane region" description="Helical" evidence="1">
    <location>
        <begin position="117"/>
        <end position="136"/>
    </location>
</feature>
<feature type="transmembrane region" description="Helical" evidence="1">
    <location>
        <begin position="48"/>
        <end position="72"/>
    </location>
</feature>
<reference evidence="2 3" key="1">
    <citation type="submission" date="2016-07" db="EMBL/GenBank/DDBJ databases">
        <title>Complete genome sequence of Altererythrobacter namhicola JCM 16345T, containing esterase-encoding genes.</title>
        <authorList>
            <person name="Cheng H."/>
            <person name="Wu Y.-H."/>
            <person name="Jian S.-L."/>
            <person name="Huo Y.-Y."/>
            <person name="Wang C.-S."/>
            <person name="Xu X.-W."/>
        </authorList>
    </citation>
    <scope>NUCLEOTIDE SEQUENCE [LARGE SCALE GENOMIC DNA]</scope>
    <source>
        <strain evidence="2 3">JCM 16345</strain>
    </source>
</reference>
<feature type="transmembrane region" description="Helical" evidence="1">
    <location>
        <begin position="18"/>
        <end position="36"/>
    </location>
</feature>
<protein>
    <submittedName>
        <fullName evidence="2">Uncharacterized protein</fullName>
    </submittedName>
</protein>
<sequence>MSEPANCQRRPTAATKRYLVRIAAAMVIYIASLFAAETFIEDGGLSGAPAYILASIPGLSFAAVIWAFGALIVEEQDEFFRLLYVRQGLIATTIALTAAAVWGFLETYMPVEHIRAFWWPTLWCGGIAVGAVFNKVKYGTFGEIR</sequence>
<dbReference type="PATRIC" id="fig|645517.4.peg.579"/>
<keyword evidence="3" id="KW-1185">Reference proteome</keyword>
<dbReference type="KEGG" id="anh:A6F65_00577"/>